<name>A0A8S0Q9G6_OLEEU</name>
<evidence type="ECO:0000256" key="4">
    <source>
        <dbReference type="ARBA" id="ARBA00022692"/>
    </source>
</evidence>
<protein>
    <submittedName>
        <fullName evidence="12">Cytochrome P450</fullName>
    </submittedName>
</protein>
<feature type="signal peptide" evidence="11">
    <location>
        <begin position="1"/>
        <end position="17"/>
    </location>
</feature>
<keyword evidence="10" id="KW-0472">Membrane</keyword>
<keyword evidence="11" id="KW-0732">Signal</keyword>
<dbReference type="PANTHER" id="PTHR47947:SF62">
    <property type="entry name" value="CYTOCHROME P450, FAMILY 81, SUBFAMILY D, POLYPEPTIDE 5"/>
    <property type="match status" value="1"/>
</dbReference>
<dbReference type="InterPro" id="IPR050651">
    <property type="entry name" value="Plant_Cytochrome_P450_Monoox"/>
</dbReference>
<dbReference type="GO" id="GO:0016705">
    <property type="term" value="F:oxidoreductase activity, acting on paired donors, with incorporation or reduction of molecular oxygen"/>
    <property type="evidence" value="ECO:0007669"/>
    <property type="project" value="InterPro"/>
</dbReference>
<keyword evidence="4" id="KW-0812">Transmembrane</keyword>
<evidence type="ECO:0000313" key="12">
    <source>
        <dbReference type="EMBL" id="CAA2961442.1"/>
    </source>
</evidence>
<accession>A0A8S0Q9G6</accession>
<dbReference type="Pfam" id="PF00067">
    <property type="entry name" value="p450"/>
    <property type="match status" value="1"/>
</dbReference>
<organism evidence="12 13">
    <name type="scientific">Olea europaea subsp. europaea</name>
    <dbReference type="NCBI Taxonomy" id="158383"/>
    <lineage>
        <taxon>Eukaryota</taxon>
        <taxon>Viridiplantae</taxon>
        <taxon>Streptophyta</taxon>
        <taxon>Embryophyta</taxon>
        <taxon>Tracheophyta</taxon>
        <taxon>Spermatophyta</taxon>
        <taxon>Magnoliopsida</taxon>
        <taxon>eudicotyledons</taxon>
        <taxon>Gunneridae</taxon>
        <taxon>Pentapetalae</taxon>
        <taxon>asterids</taxon>
        <taxon>lamiids</taxon>
        <taxon>Lamiales</taxon>
        <taxon>Oleaceae</taxon>
        <taxon>Oleeae</taxon>
        <taxon>Olea</taxon>
    </lineage>
</organism>
<keyword evidence="9" id="KW-0503">Monooxygenase</keyword>
<dbReference type="Gene3D" id="1.10.630.10">
    <property type="entry name" value="Cytochrome P450"/>
    <property type="match status" value="1"/>
</dbReference>
<dbReference type="PANTHER" id="PTHR47947">
    <property type="entry name" value="CYTOCHROME P450 82C3-RELATED"/>
    <property type="match status" value="1"/>
</dbReference>
<evidence type="ECO:0000256" key="2">
    <source>
        <dbReference type="ARBA" id="ARBA00010617"/>
    </source>
</evidence>
<sequence length="231" mass="26676">LLSFILCFSYLNCLNLSSRTGFVSQICMPRSTGGELILADPEIECTFHRLQRDHREAQVQLANELNNLIIQTNKGEAMDKGNEILGDFLTPQNGQCFCYSIIHKLKKKPKRNSIFVGFNRLVEEQDLPKLVQTLTNCNTFTTSFWRLLRLFPSIPRLVPHESSDDCKVGGYNIPKGTILLINTWAIHRDLTVWDGLMNCKPKIFEKWKWKTINCSHFEWEEACVPGRVWLN</sequence>
<comment type="subcellular location">
    <subcellularLocation>
        <location evidence="1">Membrane</location>
        <topology evidence="1">Single-pass membrane protein</topology>
    </subcellularLocation>
</comment>
<dbReference type="GO" id="GO:0020037">
    <property type="term" value="F:heme binding"/>
    <property type="evidence" value="ECO:0007669"/>
    <property type="project" value="InterPro"/>
</dbReference>
<dbReference type="SUPFAM" id="SSF48264">
    <property type="entry name" value="Cytochrome P450"/>
    <property type="match status" value="1"/>
</dbReference>
<evidence type="ECO:0000256" key="11">
    <source>
        <dbReference type="SAM" id="SignalP"/>
    </source>
</evidence>
<dbReference type="OrthoDB" id="2789670at2759"/>
<feature type="chain" id="PRO_5035803579" evidence="11">
    <location>
        <begin position="18"/>
        <end position="231"/>
    </location>
</feature>
<dbReference type="AlphaFoldDB" id="A0A8S0Q9G6"/>
<evidence type="ECO:0000256" key="1">
    <source>
        <dbReference type="ARBA" id="ARBA00004167"/>
    </source>
</evidence>
<keyword evidence="5" id="KW-0479">Metal-binding</keyword>
<dbReference type="InterPro" id="IPR001128">
    <property type="entry name" value="Cyt_P450"/>
</dbReference>
<evidence type="ECO:0000256" key="7">
    <source>
        <dbReference type="ARBA" id="ARBA00023002"/>
    </source>
</evidence>
<dbReference type="Gramene" id="OE9A037603T1">
    <property type="protein sequence ID" value="OE9A037603C1"/>
    <property type="gene ID" value="OE9A037603"/>
</dbReference>
<comment type="caution">
    <text evidence="12">The sequence shown here is derived from an EMBL/GenBank/DDBJ whole genome shotgun (WGS) entry which is preliminary data.</text>
</comment>
<proteinExistence type="inferred from homology"/>
<reference evidence="12 13" key="1">
    <citation type="submission" date="2019-12" db="EMBL/GenBank/DDBJ databases">
        <authorList>
            <person name="Alioto T."/>
            <person name="Alioto T."/>
            <person name="Gomez Garrido J."/>
        </authorList>
    </citation>
    <scope>NUCLEOTIDE SEQUENCE [LARGE SCALE GENOMIC DNA]</scope>
</reference>
<evidence type="ECO:0000256" key="9">
    <source>
        <dbReference type="ARBA" id="ARBA00023033"/>
    </source>
</evidence>
<evidence type="ECO:0000256" key="3">
    <source>
        <dbReference type="ARBA" id="ARBA00022617"/>
    </source>
</evidence>
<keyword evidence="7" id="KW-0560">Oxidoreductase</keyword>
<feature type="non-terminal residue" evidence="12">
    <location>
        <position position="231"/>
    </location>
</feature>
<dbReference type="GO" id="GO:0016020">
    <property type="term" value="C:membrane"/>
    <property type="evidence" value="ECO:0007669"/>
    <property type="project" value="UniProtKB-SubCell"/>
</dbReference>
<gene>
    <name evidence="12" type="ORF">OLEA9_A037603</name>
</gene>
<dbReference type="Proteomes" id="UP000594638">
    <property type="component" value="Unassembled WGS sequence"/>
</dbReference>
<keyword evidence="6" id="KW-1133">Transmembrane helix</keyword>
<dbReference type="InterPro" id="IPR036396">
    <property type="entry name" value="Cyt_P450_sf"/>
</dbReference>
<evidence type="ECO:0000256" key="6">
    <source>
        <dbReference type="ARBA" id="ARBA00022989"/>
    </source>
</evidence>
<dbReference type="EMBL" id="CACTIH010000547">
    <property type="protein sequence ID" value="CAA2961442.1"/>
    <property type="molecule type" value="Genomic_DNA"/>
</dbReference>
<evidence type="ECO:0000256" key="10">
    <source>
        <dbReference type="ARBA" id="ARBA00023136"/>
    </source>
</evidence>
<evidence type="ECO:0000313" key="13">
    <source>
        <dbReference type="Proteomes" id="UP000594638"/>
    </source>
</evidence>
<feature type="non-terminal residue" evidence="12">
    <location>
        <position position="1"/>
    </location>
</feature>
<keyword evidence="13" id="KW-1185">Reference proteome</keyword>
<comment type="similarity">
    <text evidence="2">Belongs to the cytochrome P450 family.</text>
</comment>
<keyword evidence="8" id="KW-0408">Iron</keyword>
<evidence type="ECO:0000256" key="5">
    <source>
        <dbReference type="ARBA" id="ARBA00022723"/>
    </source>
</evidence>
<dbReference type="GO" id="GO:0004497">
    <property type="term" value="F:monooxygenase activity"/>
    <property type="evidence" value="ECO:0007669"/>
    <property type="project" value="UniProtKB-KW"/>
</dbReference>
<dbReference type="GO" id="GO:0005506">
    <property type="term" value="F:iron ion binding"/>
    <property type="evidence" value="ECO:0007669"/>
    <property type="project" value="InterPro"/>
</dbReference>
<evidence type="ECO:0000256" key="8">
    <source>
        <dbReference type="ARBA" id="ARBA00023004"/>
    </source>
</evidence>
<keyword evidence="3" id="KW-0349">Heme</keyword>